<dbReference type="OrthoDB" id="957799at2"/>
<evidence type="ECO:0000313" key="2">
    <source>
        <dbReference type="Proteomes" id="UP000249016"/>
    </source>
</evidence>
<dbReference type="AlphaFoldDB" id="A0A327NWD6"/>
<evidence type="ECO:0000313" key="1">
    <source>
        <dbReference type="EMBL" id="RAI78174.1"/>
    </source>
</evidence>
<comment type="caution">
    <text evidence="1">The sequence shown here is derived from an EMBL/GenBank/DDBJ whole genome shotgun (WGS) entry which is preliminary data.</text>
</comment>
<proteinExistence type="predicted"/>
<sequence length="116" mass="13359">MDEFFSPDQQYKLSISSYDIRMSHWIDQPSLIRVSDNVTLFDLEHLWSASDIKWLNPSTVTMYLRLYPGLLACEVTLNPASNQGQVTGQAGTFEGTLTDVQEWINGFENPSEQYRY</sequence>
<keyword evidence="2" id="KW-1185">Reference proteome</keyword>
<dbReference type="EMBL" id="QLII01000001">
    <property type="protein sequence ID" value="RAI78174.1"/>
    <property type="molecule type" value="Genomic_DNA"/>
</dbReference>
<dbReference type="RefSeq" id="WP_111349698.1">
    <property type="nucleotide sequence ID" value="NZ_QLII01000001.1"/>
</dbReference>
<organism evidence="1 2">
    <name type="scientific">Spirosoma telluris</name>
    <dbReference type="NCBI Taxonomy" id="2183553"/>
    <lineage>
        <taxon>Bacteria</taxon>
        <taxon>Pseudomonadati</taxon>
        <taxon>Bacteroidota</taxon>
        <taxon>Cytophagia</taxon>
        <taxon>Cytophagales</taxon>
        <taxon>Cytophagaceae</taxon>
        <taxon>Spirosoma</taxon>
    </lineage>
</organism>
<gene>
    <name evidence="1" type="ORF">HMF3257_36140</name>
</gene>
<protein>
    <submittedName>
        <fullName evidence="1">Uncharacterized protein</fullName>
    </submittedName>
</protein>
<dbReference type="Proteomes" id="UP000249016">
    <property type="component" value="Unassembled WGS sequence"/>
</dbReference>
<name>A0A327NWD6_9BACT</name>
<accession>A0A327NWD6</accession>
<reference evidence="1 2" key="1">
    <citation type="submission" date="2018-06" db="EMBL/GenBank/DDBJ databases">
        <title>Spirosoma sp. HMF3257 Genome sequencing and assembly.</title>
        <authorList>
            <person name="Kang H."/>
            <person name="Cha I."/>
            <person name="Kim H."/>
            <person name="Kang J."/>
            <person name="Joh K."/>
        </authorList>
    </citation>
    <scope>NUCLEOTIDE SEQUENCE [LARGE SCALE GENOMIC DNA]</scope>
    <source>
        <strain evidence="1 2">HMF3257</strain>
    </source>
</reference>